<dbReference type="SUPFAM" id="SSF55008">
    <property type="entry name" value="HMA, heavy metal-associated domain"/>
    <property type="match status" value="1"/>
</dbReference>
<dbReference type="EMBL" id="CXOK01000001">
    <property type="protein sequence ID" value="CTP82798.1"/>
    <property type="molecule type" value="Genomic_DNA"/>
</dbReference>
<dbReference type="InterPro" id="IPR006121">
    <property type="entry name" value="HMA_dom"/>
</dbReference>
<sequence>MQHIELTVQGMTCGGCSARLQRVLQASAGVAAARVVLDGGRVEVEYDAARIDVAAIERVIVDAGFGVVPR</sequence>
<dbReference type="FunFam" id="3.30.70.100:FF:000001">
    <property type="entry name" value="ATPase copper transporting beta"/>
    <property type="match status" value="1"/>
</dbReference>
<evidence type="ECO:0000313" key="3">
    <source>
        <dbReference type="EMBL" id="CTP82798.1"/>
    </source>
</evidence>
<dbReference type="Pfam" id="PF00403">
    <property type="entry name" value="HMA"/>
    <property type="match status" value="1"/>
</dbReference>
<feature type="domain" description="HMA" evidence="2">
    <location>
        <begin position="2"/>
        <end position="68"/>
    </location>
</feature>
<accession>A0A0K2ZCF6</accession>
<dbReference type="AlphaFoldDB" id="A0A0K2ZCF6"/>
<dbReference type="GO" id="GO:0046872">
    <property type="term" value="F:metal ion binding"/>
    <property type="evidence" value="ECO:0007669"/>
    <property type="project" value="UniProtKB-KW"/>
</dbReference>
<dbReference type="PANTHER" id="PTHR46594">
    <property type="entry name" value="P-TYPE CATION-TRANSPORTING ATPASE"/>
    <property type="match status" value="1"/>
</dbReference>
<dbReference type="PRINTS" id="PR00942">
    <property type="entry name" value="CUATPASEI"/>
</dbReference>
<dbReference type="Proteomes" id="UP000041247">
    <property type="component" value="Unassembled WGS sequence"/>
</dbReference>
<proteinExistence type="predicted"/>
<protein>
    <recommendedName>
        <fullName evidence="2">HMA domain-containing protein</fullName>
    </recommendedName>
</protein>
<keyword evidence="1" id="KW-0479">Metal-binding</keyword>
<dbReference type="RefSeq" id="WP_053839564.1">
    <property type="nucleotide sequence ID" value="NZ_CP076250.1"/>
</dbReference>
<reference evidence="3 4" key="1">
    <citation type="submission" date="2015-07" db="EMBL/GenBank/DDBJ databases">
        <authorList>
            <person name="Noorani M."/>
        </authorList>
    </citation>
    <scope>NUCLEOTIDE SEQUENCE [LARGE SCALE GENOMIC DNA]</scope>
    <source>
        <strain evidence="3">LMG728</strain>
    </source>
</reference>
<dbReference type="InterPro" id="IPR036163">
    <property type="entry name" value="HMA_dom_sf"/>
</dbReference>
<dbReference type="PANTHER" id="PTHR46594:SF4">
    <property type="entry name" value="P-TYPE CATION-TRANSPORTING ATPASE"/>
    <property type="match status" value="1"/>
</dbReference>
<dbReference type="CDD" id="cd00371">
    <property type="entry name" value="HMA"/>
    <property type="match status" value="1"/>
</dbReference>
<evidence type="ECO:0000313" key="4">
    <source>
        <dbReference type="Proteomes" id="UP000041247"/>
    </source>
</evidence>
<evidence type="ECO:0000256" key="1">
    <source>
        <dbReference type="ARBA" id="ARBA00022723"/>
    </source>
</evidence>
<evidence type="ECO:0000259" key="2">
    <source>
        <dbReference type="PROSITE" id="PS50846"/>
    </source>
</evidence>
<dbReference type="Gene3D" id="3.30.70.100">
    <property type="match status" value="1"/>
</dbReference>
<gene>
    <name evidence="3" type="ORF">XTPLMG728_0006</name>
</gene>
<dbReference type="PROSITE" id="PS01047">
    <property type="entry name" value="HMA_1"/>
    <property type="match status" value="1"/>
</dbReference>
<organism evidence="3 4">
    <name type="scientific">Xanthomonas graminis pv. poae</name>
    <dbReference type="NCBI Taxonomy" id="227946"/>
    <lineage>
        <taxon>Bacteria</taxon>
        <taxon>Pseudomonadati</taxon>
        <taxon>Pseudomonadota</taxon>
        <taxon>Gammaproteobacteria</taxon>
        <taxon>Lysobacterales</taxon>
        <taxon>Lysobacteraceae</taxon>
        <taxon>Xanthomonas</taxon>
        <taxon>Xanthomonas translucens group</taxon>
        <taxon>Xanthomonas graminis</taxon>
    </lineage>
</organism>
<dbReference type="InterPro" id="IPR017969">
    <property type="entry name" value="Heavy-metal-associated_CS"/>
</dbReference>
<name>A0A0K2ZCF6_9XANT</name>
<dbReference type="PROSITE" id="PS50846">
    <property type="entry name" value="HMA_2"/>
    <property type="match status" value="1"/>
</dbReference>